<dbReference type="EMBL" id="BARU01030346">
    <property type="protein sequence ID" value="GAH62790.1"/>
    <property type="molecule type" value="Genomic_DNA"/>
</dbReference>
<gene>
    <name evidence="1" type="ORF">S03H2_48168</name>
</gene>
<comment type="caution">
    <text evidence="1">The sequence shown here is derived from an EMBL/GenBank/DDBJ whole genome shotgun (WGS) entry which is preliminary data.</text>
</comment>
<organism evidence="1">
    <name type="scientific">marine sediment metagenome</name>
    <dbReference type="NCBI Taxonomy" id="412755"/>
    <lineage>
        <taxon>unclassified sequences</taxon>
        <taxon>metagenomes</taxon>
        <taxon>ecological metagenomes</taxon>
    </lineage>
</organism>
<name>X1I0D9_9ZZZZ</name>
<evidence type="ECO:0000313" key="1">
    <source>
        <dbReference type="EMBL" id="GAH62790.1"/>
    </source>
</evidence>
<dbReference type="AlphaFoldDB" id="X1I0D9"/>
<proteinExistence type="predicted"/>
<sequence length="78" mass="9744">DIEIKNYNELKSLREIWILYIYHRMNWIVRKQLFPDPDYSLFHHRKLNKFYKKTSKGIKNITEMSILFKDYFKRGDSK</sequence>
<reference evidence="1" key="1">
    <citation type="journal article" date="2014" name="Front. Microbiol.">
        <title>High frequency of phylogenetically diverse reductive dehalogenase-homologous genes in deep subseafloor sedimentary metagenomes.</title>
        <authorList>
            <person name="Kawai M."/>
            <person name="Futagami T."/>
            <person name="Toyoda A."/>
            <person name="Takaki Y."/>
            <person name="Nishi S."/>
            <person name="Hori S."/>
            <person name="Arai W."/>
            <person name="Tsubouchi T."/>
            <person name="Morono Y."/>
            <person name="Uchiyama I."/>
            <person name="Ito T."/>
            <person name="Fujiyama A."/>
            <person name="Inagaki F."/>
            <person name="Takami H."/>
        </authorList>
    </citation>
    <scope>NUCLEOTIDE SEQUENCE</scope>
    <source>
        <strain evidence="1">Expedition CK06-06</strain>
    </source>
</reference>
<accession>X1I0D9</accession>
<protein>
    <submittedName>
        <fullName evidence="1">Uncharacterized protein</fullName>
    </submittedName>
</protein>
<feature type="non-terminal residue" evidence="1">
    <location>
        <position position="1"/>
    </location>
</feature>